<name>K1WG50_MARBU</name>
<feature type="region of interest" description="Disordered" evidence="1">
    <location>
        <begin position="1"/>
        <end position="88"/>
    </location>
</feature>
<evidence type="ECO:0000313" key="3">
    <source>
        <dbReference type="Proteomes" id="UP000006753"/>
    </source>
</evidence>
<dbReference type="OMA" id="TININMA"/>
<feature type="compositionally biased region" description="Basic residues" evidence="1">
    <location>
        <begin position="1"/>
        <end position="11"/>
    </location>
</feature>
<organism evidence="2 3">
    <name type="scientific">Marssonina brunnea f. sp. multigermtubi (strain MB_m1)</name>
    <name type="common">Marssonina leaf spot fungus</name>
    <dbReference type="NCBI Taxonomy" id="1072389"/>
    <lineage>
        <taxon>Eukaryota</taxon>
        <taxon>Fungi</taxon>
        <taxon>Dikarya</taxon>
        <taxon>Ascomycota</taxon>
        <taxon>Pezizomycotina</taxon>
        <taxon>Leotiomycetes</taxon>
        <taxon>Helotiales</taxon>
        <taxon>Drepanopezizaceae</taxon>
        <taxon>Drepanopeziza</taxon>
    </lineage>
</organism>
<protein>
    <submittedName>
        <fullName evidence="2">Uncharacterized protein</fullName>
    </submittedName>
</protein>
<dbReference type="OrthoDB" id="5236983at2759"/>
<reference evidence="2 3" key="1">
    <citation type="journal article" date="2012" name="BMC Genomics">
        <title>Sequencing the genome of Marssonina brunnea reveals fungus-poplar co-evolution.</title>
        <authorList>
            <person name="Zhu S."/>
            <person name="Cao Y.-Z."/>
            <person name="Jiang C."/>
            <person name="Tan B.-Y."/>
            <person name="Wang Z."/>
            <person name="Feng S."/>
            <person name="Zhang L."/>
            <person name="Su X.-H."/>
            <person name="Brejova B."/>
            <person name="Vinar T."/>
            <person name="Xu M."/>
            <person name="Wang M.-X."/>
            <person name="Zhang S.-G."/>
            <person name="Huang M.-R."/>
            <person name="Wu R."/>
            <person name="Zhou Y."/>
        </authorList>
    </citation>
    <scope>NUCLEOTIDE SEQUENCE [LARGE SCALE GENOMIC DNA]</scope>
    <source>
        <strain evidence="2 3">MB_m1</strain>
    </source>
</reference>
<evidence type="ECO:0000256" key="1">
    <source>
        <dbReference type="SAM" id="MobiDB-lite"/>
    </source>
</evidence>
<dbReference type="EMBL" id="JH921438">
    <property type="protein sequence ID" value="EKD16500.1"/>
    <property type="molecule type" value="Genomic_DNA"/>
</dbReference>
<dbReference type="InParanoid" id="K1WG50"/>
<dbReference type="AlphaFoldDB" id="K1WG50"/>
<dbReference type="GeneID" id="18760904"/>
<sequence>MPSRESRRRPGRAYPRVGTSGAGGSRRRQQQQQQQQPHGPRPFRREYEPAAMPGEETGAVPAEGRGRNNSPEHFKIMDDVENPKGKRYTSSNLSRAVVSNARKPIAERLNANMLAALQRAGGEMVVDDETKAAGLMAVFFSILDRAYFFDLVGQSITPRPVIFRDKDGKPGFYDRESRTININMAYVRNGAATRAHAQISTLLVEMSHAFFRCYSCECIEVCKKKASANRGGLGAGNGPPWIKAMVAIQKDLASAVTWPHNLEVERAVSKEMKTGWKPSRDELRAWGLDSGGSREERGGSRSGRGRRRKSRCTLQ</sequence>
<accession>K1WG50</accession>
<dbReference type="Proteomes" id="UP000006753">
    <property type="component" value="Unassembled WGS sequence"/>
</dbReference>
<feature type="compositionally biased region" description="Basic residues" evidence="1">
    <location>
        <begin position="303"/>
        <end position="315"/>
    </location>
</feature>
<proteinExistence type="predicted"/>
<keyword evidence="3" id="KW-1185">Reference proteome</keyword>
<gene>
    <name evidence="2" type="ORF">MBM_04969</name>
</gene>
<evidence type="ECO:0000313" key="2">
    <source>
        <dbReference type="EMBL" id="EKD16500.1"/>
    </source>
</evidence>
<dbReference type="HOGENOM" id="CLU_883011_0_0_1"/>
<feature type="region of interest" description="Disordered" evidence="1">
    <location>
        <begin position="283"/>
        <end position="315"/>
    </location>
</feature>
<dbReference type="KEGG" id="mbe:MBM_04969"/>
<feature type="compositionally biased region" description="Basic and acidic residues" evidence="1">
    <location>
        <begin position="64"/>
        <end position="84"/>
    </location>
</feature>